<keyword evidence="7" id="KW-0503">Monooxygenase</keyword>
<dbReference type="Gene3D" id="3.50.50.60">
    <property type="entry name" value="FAD/NAD(P)-binding domain"/>
    <property type="match status" value="2"/>
</dbReference>
<dbReference type="InterPro" id="IPR050775">
    <property type="entry name" value="FAD-binding_Monooxygenases"/>
</dbReference>
<evidence type="ECO:0000313" key="9">
    <source>
        <dbReference type="Proteomes" id="UP000323380"/>
    </source>
</evidence>
<dbReference type="STRING" id="1220554.GCA_001552135_06123"/>
<keyword evidence="3" id="KW-0285">Flavoprotein</keyword>
<evidence type="ECO:0000256" key="3">
    <source>
        <dbReference type="ARBA" id="ARBA00022630"/>
    </source>
</evidence>
<gene>
    <name evidence="8" type="ORF">FXF69_24320</name>
</gene>
<dbReference type="PANTHER" id="PTHR43098:SF3">
    <property type="entry name" value="L-ORNITHINE N(5)-MONOOXYGENASE-RELATED"/>
    <property type="match status" value="1"/>
</dbReference>
<sequence length="549" mass="61386">MSEGGDAMTGPVYDVLVVGAGFSGLNALYRLREQGLGVKVLESGDDVGGTWYWNRYPGARVDIESVEYSYAFSDELQQEWHWPERYAAQEDVLRYLRWVADKLDLRRDIELGRRVRSAVFDDDTRLWTLTVEGGDGPEALRCRYCVMATGFLSAPRLPDIPGLDGFRGRLVHTGAWPHDEVDLTGRVGVIGTAASGIQVIQTVARTAARLTVFQRSASWALPLRNEPMPAEYERFVKENYAEIRRLEHTTRGPGMVLVGKRIMLPEPRGALELPDADREAAYEGLWRDGGVHWGRIFRDLGRNAEANDTVRAFLEKKIRAAVQDPAVADLLVPEHRPFTRRPPGESGYYEAFNRDNVTLVDVRSDPIARCDADGVVLESGARHPLDVLICATGFNGGAGAVLRMDVRGRNGLPLRDHWAEGVRTHLGMMTSNFPNLFFVNGHQSPCAHFSPPLLADYQTRYIGRLIDHLRESGDGATAEPVPDAEAAWSRHVDEIYEQTLIPHTDSWWMSRIAPGAKRQAVAYAGGFAEYRKRCERAAAEKFQEFDVHS</sequence>
<evidence type="ECO:0000256" key="7">
    <source>
        <dbReference type="ARBA" id="ARBA00023033"/>
    </source>
</evidence>
<organism evidence="8 9">
    <name type="scientific">Actinomadura chibensis</name>
    <dbReference type="NCBI Taxonomy" id="392828"/>
    <lineage>
        <taxon>Bacteria</taxon>
        <taxon>Bacillati</taxon>
        <taxon>Actinomycetota</taxon>
        <taxon>Actinomycetes</taxon>
        <taxon>Streptosporangiales</taxon>
        <taxon>Thermomonosporaceae</taxon>
        <taxon>Actinomadura</taxon>
    </lineage>
</organism>
<evidence type="ECO:0000256" key="4">
    <source>
        <dbReference type="ARBA" id="ARBA00022827"/>
    </source>
</evidence>
<evidence type="ECO:0000256" key="1">
    <source>
        <dbReference type="ARBA" id="ARBA00001974"/>
    </source>
</evidence>
<dbReference type="Pfam" id="PF00743">
    <property type="entry name" value="FMO-like"/>
    <property type="match status" value="1"/>
</dbReference>
<dbReference type="InterPro" id="IPR036188">
    <property type="entry name" value="FAD/NAD-bd_sf"/>
</dbReference>
<name>A0A5D0NIB7_9ACTN</name>
<keyword evidence="6" id="KW-0560">Oxidoreductase</keyword>
<reference evidence="8 9" key="1">
    <citation type="submission" date="2019-08" db="EMBL/GenBank/DDBJ databases">
        <title>Actinomadura sp. nov. CYP1-5 isolated from mountain soil.</title>
        <authorList>
            <person name="Songsumanus A."/>
            <person name="Kuncharoen N."/>
            <person name="Kudo T."/>
            <person name="Yuki M."/>
            <person name="Igarashi Y."/>
            <person name="Tanasupawat S."/>
        </authorList>
    </citation>
    <scope>NUCLEOTIDE SEQUENCE [LARGE SCALE GENOMIC DNA]</scope>
    <source>
        <strain evidence="8 9">JCM 14158</strain>
    </source>
</reference>
<comment type="cofactor">
    <cofactor evidence="1">
        <name>FAD</name>
        <dbReference type="ChEBI" id="CHEBI:57692"/>
    </cofactor>
</comment>
<accession>A0A5D0NIB7</accession>
<dbReference type="GO" id="GO:0050660">
    <property type="term" value="F:flavin adenine dinucleotide binding"/>
    <property type="evidence" value="ECO:0007669"/>
    <property type="project" value="InterPro"/>
</dbReference>
<dbReference type="EMBL" id="VSFG01000005">
    <property type="protein sequence ID" value="TYB44084.1"/>
    <property type="molecule type" value="Genomic_DNA"/>
</dbReference>
<evidence type="ECO:0000256" key="5">
    <source>
        <dbReference type="ARBA" id="ARBA00022857"/>
    </source>
</evidence>
<comment type="similarity">
    <text evidence="2">Belongs to the FAD-binding monooxygenase family.</text>
</comment>
<evidence type="ECO:0000256" key="2">
    <source>
        <dbReference type="ARBA" id="ARBA00010139"/>
    </source>
</evidence>
<dbReference type="GO" id="GO:0050661">
    <property type="term" value="F:NADP binding"/>
    <property type="evidence" value="ECO:0007669"/>
    <property type="project" value="InterPro"/>
</dbReference>
<proteinExistence type="inferred from homology"/>
<dbReference type="PANTHER" id="PTHR43098">
    <property type="entry name" value="L-ORNITHINE N(5)-MONOOXYGENASE-RELATED"/>
    <property type="match status" value="1"/>
</dbReference>
<dbReference type="InterPro" id="IPR020946">
    <property type="entry name" value="Flavin_mOase-like"/>
</dbReference>
<dbReference type="Proteomes" id="UP000323380">
    <property type="component" value="Unassembled WGS sequence"/>
</dbReference>
<dbReference type="GO" id="GO:0004499">
    <property type="term" value="F:N,N-dimethylaniline monooxygenase activity"/>
    <property type="evidence" value="ECO:0007669"/>
    <property type="project" value="InterPro"/>
</dbReference>
<evidence type="ECO:0000256" key="6">
    <source>
        <dbReference type="ARBA" id="ARBA00023002"/>
    </source>
</evidence>
<keyword evidence="4" id="KW-0274">FAD</keyword>
<dbReference type="AlphaFoldDB" id="A0A5D0NIB7"/>
<protein>
    <submittedName>
        <fullName evidence="8">NAD(P)/FAD-dependent oxidoreductase</fullName>
    </submittedName>
</protein>
<dbReference type="PRINTS" id="PR00411">
    <property type="entry name" value="PNDRDTASEI"/>
</dbReference>
<keyword evidence="5" id="KW-0521">NADP</keyword>
<keyword evidence="9" id="KW-1185">Reference proteome</keyword>
<dbReference type="SUPFAM" id="SSF51905">
    <property type="entry name" value="FAD/NAD(P)-binding domain"/>
    <property type="match status" value="2"/>
</dbReference>
<comment type="caution">
    <text evidence="8">The sequence shown here is derived from an EMBL/GenBank/DDBJ whole genome shotgun (WGS) entry which is preliminary data.</text>
</comment>
<evidence type="ECO:0000313" key="8">
    <source>
        <dbReference type="EMBL" id="TYB44084.1"/>
    </source>
</evidence>